<feature type="chain" id="PRO_5039346711" description="DUF3324 domain-containing protein" evidence="2">
    <location>
        <begin position="28"/>
        <end position="330"/>
    </location>
</feature>
<comment type="caution">
    <text evidence="5">The sequence shown here is derived from an EMBL/GenBank/DDBJ whole genome shotgun (WGS) entry which is preliminary data.</text>
</comment>
<keyword evidence="1" id="KW-0472">Membrane</keyword>
<accession>A0A430AGC3</accession>
<feature type="domain" description="WxL Interacting Protein peptidoglycan binding" evidence="3">
    <location>
        <begin position="36"/>
        <end position="153"/>
    </location>
</feature>
<dbReference type="EMBL" id="NGJZ01000002">
    <property type="protein sequence ID" value="RSU06933.1"/>
    <property type="molecule type" value="Genomic_DNA"/>
</dbReference>
<sequence length="330" mass="37429">MVKIMNKKKWCSLLLGTIMLFAVPLLAHGETKSDNYSVSPIFSENQTTNVTSFYDIKWSPGKTEKVGVRITNNSDEDREYTLTTNKAQTNKNGIIDYSSTQKEETKGHRITEMVRFPPVVKVLAHTSQDIYTEFTFPQADFNGILMGGIHISEKKQQNSSQGVTNVIAYNIPLVIRGNIEQRPDAKIKFGTISFEKETVNHYALAMKLTNVETNFLKNVSVKVKIKNEKEKVVDEQESTVDITPETTFSYPIHLKSAYKSGKYHVEIALKHDKQVWKKSKTIVLSNDQAKQLKQSSKSKKIAGFPVIMGLLLFFVLFVIGFILLKIKKKK</sequence>
<dbReference type="InterPro" id="IPR021759">
    <property type="entry name" value="WxLIP_HBD"/>
</dbReference>
<dbReference type="Pfam" id="PF11797">
    <property type="entry name" value="WxLIP_HBD"/>
    <property type="match status" value="1"/>
</dbReference>
<dbReference type="AlphaFoldDB" id="A0A430AGC3"/>
<keyword evidence="1" id="KW-1133">Transmembrane helix</keyword>
<proteinExistence type="predicted"/>
<organism evidence="5 6">
    <name type="scientific">Vagococcus entomophilus</name>
    <dbReference type="NCBI Taxonomy" id="1160095"/>
    <lineage>
        <taxon>Bacteria</taxon>
        <taxon>Bacillati</taxon>
        <taxon>Bacillota</taxon>
        <taxon>Bacilli</taxon>
        <taxon>Lactobacillales</taxon>
        <taxon>Enterococcaceae</taxon>
        <taxon>Vagococcus</taxon>
    </lineage>
</organism>
<name>A0A430AGC3_9ENTE</name>
<evidence type="ECO:0000256" key="1">
    <source>
        <dbReference type="SAM" id="Phobius"/>
    </source>
</evidence>
<dbReference type="Pfam" id="PF06030">
    <property type="entry name" value="WxLIP_PGBD"/>
    <property type="match status" value="1"/>
</dbReference>
<reference evidence="5 6" key="1">
    <citation type="submission" date="2017-05" db="EMBL/GenBank/DDBJ databases">
        <title>Vagococcus spp. assemblies.</title>
        <authorList>
            <person name="Gulvik C.A."/>
        </authorList>
    </citation>
    <scope>NUCLEOTIDE SEQUENCE [LARGE SCALE GENOMIC DNA]</scope>
    <source>
        <strain evidence="5 6">DSM 24756</strain>
    </source>
</reference>
<evidence type="ECO:0000313" key="6">
    <source>
        <dbReference type="Proteomes" id="UP000288669"/>
    </source>
</evidence>
<dbReference type="Proteomes" id="UP000288669">
    <property type="component" value="Unassembled WGS sequence"/>
</dbReference>
<evidence type="ECO:0008006" key="7">
    <source>
        <dbReference type="Google" id="ProtNLM"/>
    </source>
</evidence>
<evidence type="ECO:0000259" key="3">
    <source>
        <dbReference type="Pfam" id="PF06030"/>
    </source>
</evidence>
<evidence type="ECO:0000259" key="4">
    <source>
        <dbReference type="Pfam" id="PF11797"/>
    </source>
</evidence>
<feature type="transmembrane region" description="Helical" evidence="1">
    <location>
        <begin position="301"/>
        <end position="324"/>
    </location>
</feature>
<feature type="signal peptide" evidence="2">
    <location>
        <begin position="1"/>
        <end position="27"/>
    </location>
</feature>
<evidence type="ECO:0000313" key="5">
    <source>
        <dbReference type="EMBL" id="RSU06933.1"/>
    </source>
</evidence>
<dbReference type="OrthoDB" id="2367549at2"/>
<keyword evidence="1" id="KW-0812">Transmembrane</keyword>
<evidence type="ECO:0000256" key="2">
    <source>
        <dbReference type="SAM" id="SignalP"/>
    </source>
</evidence>
<keyword evidence="2" id="KW-0732">Signal</keyword>
<keyword evidence="6" id="KW-1185">Reference proteome</keyword>
<gene>
    <name evidence="5" type="ORF">CBF30_06640</name>
</gene>
<dbReference type="InterPro" id="IPR010317">
    <property type="entry name" value="WxLIP_PGBD"/>
</dbReference>
<protein>
    <recommendedName>
        <fullName evidence="7">DUF3324 domain-containing protein</fullName>
    </recommendedName>
</protein>
<feature type="domain" description="WxL Interacting Protein host binding" evidence="4">
    <location>
        <begin position="160"/>
        <end position="292"/>
    </location>
</feature>